<keyword evidence="10" id="KW-1185">Reference proteome</keyword>
<evidence type="ECO:0008006" key="11">
    <source>
        <dbReference type="Google" id="ProtNLM"/>
    </source>
</evidence>
<dbReference type="AlphaFoldDB" id="A0A0D9X879"/>
<dbReference type="HOGENOM" id="CLU_1572915_0_0_1"/>
<accession>A0A0D9X879</accession>
<dbReference type="PROSITE" id="PS51036">
    <property type="entry name" value="ZF_A20"/>
    <property type="match status" value="1"/>
</dbReference>
<dbReference type="SMART" id="SM00259">
    <property type="entry name" value="ZnF_A20"/>
    <property type="match status" value="1"/>
</dbReference>
<evidence type="ECO:0000256" key="5">
    <source>
        <dbReference type="ARBA" id="ARBA00023016"/>
    </source>
</evidence>
<reference evidence="9" key="3">
    <citation type="submission" date="2015-04" db="UniProtKB">
        <authorList>
            <consortium name="EnsemblPlants"/>
        </authorList>
    </citation>
    <scope>IDENTIFICATION</scope>
</reference>
<feature type="domain" description="A20-type" evidence="7">
    <location>
        <begin position="53"/>
        <end position="87"/>
    </location>
</feature>
<keyword evidence="5" id="KW-0346">Stress response</keyword>
<dbReference type="STRING" id="77586.A0A0D9X879"/>
<evidence type="ECO:0000313" key="9">
    <source>
        <dbReference type="EnsemblPlants" id="LPERR08G13150.1"/>
    </source>
</evidence>
<keyword evidence="3 6" id="KW-0863">Zinc-finger</keyword>
<evidence type="ECO:0000256" key="3">
    <source>
        <dbReference type="ARBA" id="ARBA00022771"/>
    </source>
</evidence>
<evidence type="ECO:0000256" key="2">
    <source>
        <dbReference type="ARBA" id="ARBA00022723"/>
    </source>
</evidence>
<dbReference type="Gene3D" id="4.10.1110.10">
    <property type="entry name" value="AN1-like Zinc finger"/>
    <property type="match status" value="1"/>
</dbReference>
<name>A0A0D9X879_9ORYZ</name>
<dbReference type="Gramene" id="LPERR08G13150.1">
    <property type="protein sequence ID" value="LPERR08G13150.1"/>
    <property type="gene ID" value="LPERR08G13150"/>
</dbReference>
<dbReference type="Pfam" id="PF01754">
    <property type="entry name" value="zf-A20"/>
    <property type="match status" value="1"/>
</dbReference>
<evidence type="ECO:0000259" key="8">
    <source>
        <dbReference type="PROSITE" id="PS51039"/>
    </source>
</evidence>
<dbReference type="InterPro" id="IPR002653">
    <property type="entry name" value="Znf_A20"/>
</dbReference>
<dbReference type="eggNOG" id="KOG3173">
    <property type="taxonomic scope" value="Eukaryota"/>
</dbReference>
<dbReference type="SMART" id="SM00154">
    <property type="entry name" value="ZnF_AN1"/>
    <property type="match status" value="1"/>
</dbReference>
<organism evidence="9 10">
    <name type="scientific">Leersia perrieri</name>
    <dbReference type="NCBI Taxonomy" id="77586"/>
    <lineage>
        <taxon>Eukaryota</taxon>
        <taxon>Viridiplantae</taxon>
        <taxon>Streptophyta</taxon>
        <taxon>Embryophyta</taxon>
        <taxon>Tracheophyta</taxon>
        <taxon>Spermatophyta</taxon>
        <taxon>Magnoliopsida</taxon>
        <taxon>Liliopsida</taxon>
        <taxon>Poales</taxon>
        <taxon>Poaceae</taxon>
        <taxon>BOP clade</taxon>
        <taxon>Oryzoideae</taxon>
        <taxon>Oryzeae</taxon>
        <taxon>Oryzinae</taxon>
        <taxon>Leersia</taxon>
    </lineage>
</organism>
<dbReference type="EnsemblPlants" id="LPERR08G13150.1">
    <property type="protein sequence ID" value="LPERR08G13150.1"/>
    <property type="gene ID" value="LPERR08G13150"/>
</dbReference>
<dbReference type="SUPFAM" id="SSF57716">
    <property type="entry name" value="Glucocorticoid receptor-like (DNA-binding domain)"/>
    <property type="match status" value="1"/>
</dbReference>
<dbReference type="Pfam" id="PF01428">
    <property type="entry name" value="zf-AN1"/>
    <property type="match status" value="1"/>
</dbReference>
<dbReference type="GO" id="GO:0003677">
    <property type="term" value="F:DNA binding"/>
    <property type="evidence" value="ECO:0007669"/>
    <property type="project" value="InterPro"/>
</dbReference>
<dbReference type="InterPro" id="IPR050652">
    <property type="entry name" value="AN1_A20_ZnFinger"/>
</dbReference>
<dbReference type="PROSITE" id="PS51039">
    <property type="entry name" value="ZF_AN1"/>
    <property type="match status" value="1"/>
</dbReference>
<dbReference type="Proteomes" id="UP000032180">
    <property type="component" value="Chromosome 8"/>
</dbReference>
<dbReference type="InterPro" id="IPR000058">
    <property type="entry name" value="Znf_AN1"/>
</dbReference>
<keyword evidence="2" id="KW-0479">Metal-binding</keyword>
<evidence type="ECO:0000256" key="4">
    <source>
        <dbReference type="ARBA" id="ARBA00022833"/>
    </source>
</evidence>
<evidence type="ECO:0000313" key="10">
    <source>
        <dbReference type="Proteomes" id="UP000032180"/>
    </source>
</evidence>
<protein>
    <recommendedName>
        <fullName evidence="11">AN1-type domain-containing protein</fullName>
    </recommendedName>
</protein>
<keyword evidence="4" id="KW-0862">Zinc</keyword>
<reference evidence="10" key="2">
    <citation type="submission" date="2013-12" db="EMBL/GenBank/DDBJ databases">
        <authorList>
            <person name="Yu Y."/>
            <person name="Lee S."/>
            <person name="de Baynast K."/>
            <person name="Wissotski M."/>
            <person name="Liu L."/>
            <person name="Talag J."/>
            <person name="Goicoechea J."/>
            <person name="Angelova A."/>
            <person name="Jetty R."/>
            <person name="Kudrna D."/>
            <person name="Golser W."/>
            <person name="Rivera L."/>
            <person name="Zhang J."/>
            <person name="Wing R."/>
        </authorList>
    </citation>
    <scope>NUCLEOTIDE SEQUENCE</scope>
</reference>
<comment type="function">
    <text evidence="1">May be involved in environmental stress response.</text>
</comment>
<reference evidence="9 10" key="1">
    <citation type="submission" date="2012-08" db="EMBL/GenBank/DDBJ databases">
        <title>Oryza genome evolution.</title>
        <authorList>
            <person name="Wing R.A."/>
        </authorList>
    </citation>
    <scope>NUCLEOTIDE SEQUENCE</scope>
</reference>
<dbReference type="SUPFAM" id="SSF118310">
    <property type="entry name" value="AN1-like Zinc finger"/>
    <property type="match status" value="1"/>
</dbReference>
<feature type="domain" description="AN1-type" evidence="8">
    <location>
        <begin position="116"/>
        <end position="162"/>
    </location>
</feature>
<proteinExistence type="predicted"/>
<dbReference type="GO" id="GO:0008270">
    <property type="term" value="F:zinc ion binding"/>
    <property type="evidence" value="ECO:0007669"/>
    <property type="project" value="UniProtKB-KW"/>
</dbReference>
<evidence type="ECO:0000259" key="7">
    <source>
        <dbReference type="PROSITE" id="PS51036"/>
    </source>
</evidence>
<sequence length="170" mass="17848">MARTPHRSEGVIQKKNHTSHFSLYHKIKSLQEENLVTDFMSAKQTGLAAAAAGGGATPCANSCGLFGTSRTENLCARCYRDHLNAIDAAAESEKARALLASLTGSYLGGGAAAETAAANCRCSSCQRKVGNLGFACRCGGTFCSEHRHGDAHGCGFAVSRARGRSNHANW</sequence>
<dbReference type="InterPro" id="IPR035896">
    <property type="entry name" value="AN1-like_Znf"/>
</dbReference>
<dbReference type="Gene3D" id="1.20.5.4770">
    <property type="match status" value="1"/>
</dbReference>
<dbReference type="PANTHER" id="PTHR10634">
    <property type="entry name" value="AN1-TYPE ZINC FINGER PROTEIN"/>
    <property type="match status" value="1"/>
</dbReference>
<evidence type="ECO:0000256" key="6">
    <source>
        <dbReference type="PROSITE-ProRule" id="PRU00449"/>
    </source>
</evidence>
<dbReference type="PANTHER" id="PTHR10634:SF98">
    <property type="entry name" value="ZINC FINGER A20 AND AN1 DOMAIN-CONTAINING STRESS-ASSOCIATED PROTEIN 3"/>
    <property type="match status" value="1"/>
</dbReference>
<evidence type="ECO:0000256" key="1">
    <source>
        <dbReference type="ARBA" id="ARBA00003732"/>
    </source>
</evidence>